<dbReference type="EMBL" id="HP429331">
    <property type="protein sequence ID" value="ADN29831.1"/>
    <property type="molecule type" value="mRNA"/>
</dbReference>
<feature type="signal peptide" evidence="2">
    <location>
        <begin position="1"/>
        <end position="19"/>
    </location>
</feature>
<dbReference type="AlphaFoldDB" id="E2J7B3"/>
<evidence type="ECO:0000256" key="1">
    <source>
        <dbReference type="SAM" id="MobiDB-lite"/>
    </source>
</evidence>
<organism evidence="3">
    <name type="scientific">Triatoma matogrossensis</name>
    <dbReference type="NCBI Taxonomy" id="162370"/>
    <lineage>
        <taxon>Eukaryota</taxon>
        <taxon>Metazoa</taxon>
        <taxon>Ecdysozoa</taxon>
        <taxon>Arthropoda</taxon>
        <taxon>Hexapoda</taxon>
        <taxon>Insecta</taxon>
        <taxon>Pterygota</taxon>
        <taxon>Neoptera</taxon>
        <taxon>Paraneoptera</taxon>
        <taxon>Hemiptera</taxon>
        <taxon>Heteroptera</taxon>
        <taxon>Panheteroptera</taxon>
        <taxon>Cimicomorpha</taxon>
        <taxon>Reduviidae</taxon>
        <taxon>Triatominae</taxon>
        <taxon>Triatoma</taxon>
    </lineage>
</organism>
<evidence type="ECO:0000256" key="2">
    <source>
        <dbReference type="SAM" id="SignalP"/>
    </source>
</evidence>
<sequence length="131" mass="14740">MWIWLATILLLGITPLSYSDDPDEKIDSSSTERKELEDVHKMLEKHIGSDCHEKAPVLRKKLKELDKKQKTVESESSEETEESIEKPWLDAQTNLKWKKALHKIKHVAGRIIERAAASAAGKAIANAILAS</sequence>
<keyword evidence="2" id="KW-0732">Signal</keyword>
<reference evidence="3" key="1">
    <citation type="journal article" date="2012" name="Am. J. Trop. Med. Hyg.">
        <title>An insight into the sialotranscriptome of Triatoma matogrossensis, a kissing bug associated with fogo selvagem in South America.</title>
        <authorList>
            <person name="Assumpcao T.C."/>
            <person name="Eaton D.P."/>
            <person name="Pham V.M."/>
            <person name="Francischetti I.M."/>
            <person name="Aoki V."/>
            <person name="Hans-Filho G."/>
            <person name="Rivitti E.A."/>
            <person name="Valenzuela J.G."/>
            <person name="Diaz L.A."/>
            <person name="Ribeiro J.M."/>
        </authorList>
    </citation>
    <scope>NUCLEOTIDE SEQUENCE</scope>
    <source>
        <tissue evidence="3">Salivary gland</tissue>
    </source>
</reference>
<name>E2J7B3_9HEMI</name>
<feature type="region of interest" description="Disordered" evidence="1">
    <location>
        <begin position="66"/>
        <end position="85"/>
    </location>
</feature>
<accession>E2J7B3</accession>
<evidence type="ECO:0000313" key="3">
    <source>
        <dbReference type="EMBL" id="ADN29831.1"/>
    </source>
</evidence>
<protein>
    <submittedName>
        <fullName evidence="3">Hypothetical secreted protein</fullName>
    </submittedName>
</protein>
<feature type="chain" id="PRO_5003159763" evidence="2">
    <location>
        <begin position="20"/>
        <end position="131"/>
    </location>
</feature>
<proteinExistence type="evidence at transcript level"/>